<protein>
    <submittedName>
        <fullName evidence="2">Uncharacterized protein</fullName>
    </submittedName>
</protein>
<reference evidence="2 3" key="1">
    <citation type="submission" date="2013-01" db="EMBL/GenBank/DDBJ databases">
        <authorList>
            <person name="Harkins D.M."/>
            <person name="Durkin A.S."/>
            <person name="Brinkac L.M."/>
            <person name="Haft D.H."/>
            <person name="Selengut J.D."/>
            <person name="Sanka R."/>
            <person name="DePew J."/>
            <person name="Purushe J."/>
            <person name="Hospenthal D.R."/>
            <person name="Murray C.K."/>
            <person name="Pimentel G."/>
            <person name="Wasfy M."/>
            <person name="Parker T."/>
            <person name="Miller R.S."/>
            <person name="Vinetz J.M."/>
            <person name="Sutton G.G."/>
            <person name="Nierman W.C."/>
            <person name="Fouts D.E."/>
        </authorList>
    </citation>
    <scope>NUCLEOTIDE SEQUENCE [LARGE SCALE GENOMIC DNA]</scope>
    <source>
        <strain evidence="2 3">2006001854</strain>
    </source>
</reference>
<evidence type="ECO:0000313" key="3">
    <source>
        <dbReference type="Proteomes" id="UP000012128"/>
    </source>
</evidence>
<keyword evidence="1" id="KW-0812">Transmembrane</keyword>
<feature type="transmembrane region" description="Helical" evidence="1">
    <location>
        <begin position="6"/>
        <end position="23"/>
    </location>
</feature>
<gene>
    <name evidence="2" type="ORF">LEP1GSC037_0919</name>
</gene>
<keyword evidence="1" id="KW-0472">Membrane</keyword>
<dbReference type="AlphaFoldDB" id="M6G832"/>
<evidence type="ECO:0000313" key="2">
    <source>
        <dbReference type="EMBL" id="EMM80920.1"/>
    </source>
</evidence>
<proteinExistence type="predicted"/>
<name>M6G832_LEPIR</name>
<dbReference type="EMBL" id="AFLW02000162">
    <property type="protein sequence ID" value="EMM80920.1"/>
    <property type="molecule type" value="Genomic_DNA"/>
</dbReference>
<sequence>MYSKFVFSYFFFWEVIVAFQRILKKAKRKFNPSQKFWNQFQRV</sequence>
<comment type="caution">
    <text evidence="2">The sequence shown here is derived from an EMBL/GenBank/DDBJ whole genome shotgun (WGS) entry which is preliminary data.</text>
</comment>
<organism evidence="2 3">
    <name type="scientific">Leptospira interrogans str. 2006001854</name>
    <dbReference type="NCBI Taxonomy" id="1001590"/>
    <lineage>
        <taxon>Bacteria</taxon>
        <taxon>Pseudomonadati</taxon>
        <taxon>Spirochaetota</taxon>
        <taxon>Spirochaetia</taxon>
        <taxon>Leptospirales</taxon>
        <taxon>Leptospiraceae</taxon>
        <taxon>Leptospira</taxon>
    </lineage>
</organism>
<dbReference type="Proteomes" id="UP000012128">
    <property type="component" value="Unassembled WGS sequence"/>
</dbReference>
<keyword evidence="1" id="KW-1133">Transmembrane helix</keyword>
<accession>M6G832</accession>
<evidence type="ECO:0000256" key="1">
    <source>
        <dbReference type="SAM" id="Phobius"/>
    </source>
</evidence>